<dbReference type="EMBL" id="BAAAXZ010000056">
    <property type="protein sequence ID" value="GAA2919634.1"/>
    <property type="molecule type" value="Genomic_DNA"/>
</dbReference>
<accession>A0ABN3WLQ5</accession>
<comment type="caution">
    <text evidence="1">The sequence shown here is derived from an EMBL/GenBank/DDBJ whole genome shotgun (WGS) entry which is preliminary data.</text>
</comment>
<sequence>MTTTTWEALAPPGMTVLQIPPMRIQLGDLFHLDGDWWPVIDMRADLGWDEYKTLIFRGRRPVTVSGLVPVARPSRLKEPPRGAKAR</sequence>
<organism evidence="1 2">
    <name type="scientific">Streptomyces thioluteus</name>
    <dbReference type="NCBI Taxonomy" id="66431"/>
    <lineage>
        <taxon>Bacteria</taxon>
        <taxon>Bacillati</taxon>
        <taxon>Actinomycetota</taxon>
        <taxon>Actinomycetes</taxon>
        <taxon>Kitasatosporales</taxon>
        <taxon>Streptomycetaceae</taxon>
        <taxon>Streptomyces</taxon>
    </lineage>
</organism>
<proteinExistence type="predicted"/>
<evidence type="ECO:0000313" key="2">
    <source>
        <dbReference type="Proteomes" id="UP001501102"/>
    </source>
</evidence>
<name>A0ABN3WLQ5_STRTU</name>
<gene>
    <name evidence="1" type="ORF">GCM10020221_14880</name>
</gene>
<reference evidence="1 2" key="1">
    <citation type="journal article" date="2019" name="Int. J. Syst. Evol. Microbiol.">
        <title>The Global Catalogue of Microorganisms (GCM) 10K type strain sequencing project: providing services to taxonomists for standard genome sequencing and annotation.</title>
        <authorList>
            <consortium name="The Broad Institute Genomics Platform"/>
            <consortium name="The Broad Institute Genome Sequencing Center for Infectious Disease"/>
            <person name="Wu L."/>
            <person name="Ma J."/>
        </authorList>
    </citation>
    <scope>NUCLEOTIDE SEQUENCE [LARGE SCALE GENOMIC DNA]</scope>
    <source>
        <strain evidence="1 2">JCM 4087</strain>
    </source>
</reference>
<evidence type="ECO:0000313" key="1">
    <source>
        <dbReference type="EMBL" id="GAA2919634.1"/>
    </source>
</evidence>
<protein>
    <submittedName>
        <fullName evidence="1">Uncharacterized protein</fullName>
    </submittedName>
</protein>
<dbReference type="Proteomes" id="UP001501102">
    <property type="component" value="Unassembled WGS sequence"/>
</dbReference>
<keyword evidence="2" id="KW-1185">Reference proteome</keyword>